<protein>
    <submittedName>
        <fullName evidence="7">Putative HrpA-like helicase</fullName>
    </submittedName>
</protein>
<keyword evidence="4" id="KW-0067">ATP-binding</keyword>
<dbReference type="GO" id="GO:0005524">
    <property type="term" value="F:ATP binding"/>
    <property type="evidence" value="ECO:0007669"/>
    <property type="project" value="UniProtKB-KW"/>
</dbReference>
<accession>B3PC35</accession>
<dbReference type="SMART" id="SM00487">
    <property type="entry name" value="DEXDc"/>
    <property type="match status" value="1"/>
</dbReference>
<dbReference type="NCBIfam" id="TIGR01970">
    <property type="entry name" value="DEAH_box_HrpB"/>
    <property type="match status" value="1"/>
</dbReference>
<keyword evidence="3 7" id="KW-0347">Helicase</keyword>
<dbReference type="eggNOG" id="COG1643">
    <property type="taxonomic scope" value="Bacteria"/>
</dbReference>
<organism evidence="7 8">
    <name type="scientific">Cellvibrio japonicus (strain Ueda107)</name>
    <name type="common">Pseudomonas fluorescens subsp. cellulosa</name>
    <dbReference type="NCBI Taxonomy" id="498211"/>
    <lineage>
        <taxon>Bacteria</taxon>
        <taxon>Pseudomonadati</taxon>
        <taxon>Pseudomonadota</taxon>
        <taxon>Gammaproteobacteria</taxon>
        <taxon>Cellvibrionales</taxon>
        <taxon>Cellvibrionaceae</taxon>
        <taxon>Cellvibrio</taxon>
    </lineage>
</organism>
<dbReference type="HOGENOM" id="CLU_001832_5_6_6"/>
<evidence type="ECO:0000259" key="5">
    <source>
        <dbReference type="PROSITE" id="PS51192"/>
    </source>
</evidence>
<evidence type="ECO:0000313" key="8">
    <source>
        <dbReference type="Proteomes" id="UP000001036"/>
    </source>
</evidence>
<dbReference type="InterPro" id="IPR001650">
    <property type="entry name" value="Helicase_C-like"/>
</dbReference>
<dbReference type="AlphaFoldDB" id="B3PC35"/>
<dbReference type="Gene3D" id="3.40.50.300">
    <property type="entry name" value="P-loop containing nucleotide triphosphate hydrolases"/>
    <property type="match status" value="2"/>
</dbReference>
<dbReference type="InterPro" id="IPR007502">
    <property type="entry name" value="Helicase-assoc_dom"/>
</dbReference>
<dbReference type="Proteomes" id="UP000001036">
    <property type="component" value="Chromosome"/>
</dbReference>
<evidence type="ECO:0000256" key="3">
    <source>
        <dbReference type="ARBA" id="ARBA00022806"/>
    </source>
</evidence>
<dbReference type="InterPro" id="IPR013689">
    <property type="entry name" value="RNA_helicase_ATP-dep_HrpB_C"/>
</dbReference>
<dbReference type="GO" id="GO:0004386">
    <property type="term" value="F:helicase activity"/>
    <property type="evidence" value="ECO:0007669"/>
    <property type="project" value="UniProtKB-KW"/>
</dbReference>
<dbReference type="GO" id="GO:0016787">
    <property type="term" value="F:hydrolase activity"/>
    <property type="evidence" value="ECO:0007669"/>
    <property type="project" value="UniProtKB-KW"/>
</dbReference>
<dbReference type="InterPro" id="IPR027417">
    <property type="entry name" value="P-loop_NTPase"/>
</dbReference>
<evidence type="ECO:0000256" key="1">
    <source>
        <dbReference type="ARBA" id="ARBA00022741"/>
    </source>
</evidence>
<dbReference type="SMART" id="SM00490">
    <property type="entry name" value="HELICc"/>
    <property type="match status" value="1"/>
</dbReference>
<dbReference type="InterPro" id="IPR014001">
    <property type="entry name" value="Helicase_ATP-bd"/>
</dbReference>
<sequence>MTHTWLDQLPDLPLSALRDGFMSALQQTPLLLEAEPGAGKSTLAPLWALAQVAEGRQVILVQPRILAAQALAVRLAQLLGEACGERVGYQVPYDSRVSSRTQLLVATPGVLLQRLLANPELGDVGCVMLDEIHERSVNQDLLWALLQEVQILRDDVQLVVMSATPDPALQQQIHHRLFAPGRCFPVSVHYQPPKALGSGQFSQEEKLPAQLLRALANHGDWQTRCVLVFLPGWREIDDCAMALHDAYPSVQLFRLHSQVAAQEQRNALDPAQGPRVILATNIAETSLTIADVTLVIDSGLARRVDYEQRTGLSRLRTARISMASAEQRRGRAGRVQAGQCIRLWSQDQPLAAADLPEIRATDYLPLALRIAHWGSPAQSLPWLEPPNRLALQFAQQQLQLMGLLDVQGMITDAGRCVSELGTHPRVAALLLNQQQQVARPLLLLALALHFDWPAEQDLVSWLDSAGRERARNRQWQVQCKRWLNVLALVEVERELVAVDALALARAFNDRIGYRQESGRYRVNSGISVQASCDSDWAVFPLISPKAKGHSGIGLPLVLNREQQRQFSQCDTRLEFKQQRWQMGTAWRMGGVLIDEQWQPLPASDIPRALLQQVREHIQQKGWDSLRWPANAQRLLQRARLVASSGLLVLPALDEEYLIANLDDWLLPFLTAQTQLDQLPWQAALEFYLGYDNVQNIAALLPEAIELPSGRRVTVEFSSEGQPQVAAKLQEFFGCEQLQLAQGRIPLKIHLLSPNGSPLAVTANLQTFWQQAYPDVRKEMRGRYPRHPWPENPLEHQATALTKKKLAQQPSTRAN</sequence>
<reference evidence="7 8" key="1">
    <citation type="journal article" date="2008" name="J. Bacteriol.">
        <title>Insights into plant cell wall degradation from the genome sequence of the soil bacterium Cellvibrio japonicus.</title>
        <authorList>
            <person name="Deboy R.T."/>
            <person name="Mongodin E.F."/>
            <person name="Fouts D.E."/>
            <person name="Tailford L.E."/>
            <person name="Khouri H."/>
            <person name="Emerson J.B."/>
            <person name="Mohamoud Y."/>
            <person name="Watkins K."/>
            <person name="Henrissat B."/>
            <person name="Gilbert H.J."/>
            <person name="Nelson K.E."/>
        </authorList>
    </citation>
    <scope>NUCLEOTIDE SEQUENCE [LARGE SCALE GENOMIC DNA]</scope>
    <source>
        <strain evidence="7 8">Ueda107</strain>
    </source>
</reference>
<evidence type="ECO:0000313" key="7">
    <source>
        <dbReference type="EMBL" id="ACE84817.1"/>
    </source>
</evidence>
<evidence type="ECO:0000259" key="6">
    <source>
        <dbReference type="PROSITE" id="PS51194"/>
    </source>
</evidence>
<dbReference type="PIRSF" id="PIRSF005496">
    <property type="entry name" value="ATP_hel_hrpB"/>
    <property type="match status" value="1"/>
</dbReference>
<dbReference type="PANTHER" id="PTHR43519:SF1">
    <property type="entry name" value="ATP-DEPENDENT RNA HELICASE HRPB"/>
    <property type="match status" value="1"/>
</dbReference>
<dbReference type="InterPro" id="IPR010225">
    <property type="entry name" value="HrpB"/>
</dbReference>
<name>B3PC35_CELJU</name>
<dbReference type="GO" id="GO:0003676">
    <property type="term" value="F:nucleic acid binding"/>
    <property type="evidence" value="ECO:0007669"/>
    <property type="project" value="InterPro"/>
</dbReference>
<proteinExistence type="predicted"/>
<dbReference type="Pfam" id="PF00271">
    <property type="entry name" value="Helicase_C"/>
    <property type="match status" value="1"/>
</dbReference>
<dbReference type="SUPFAM" id="SSF52540">
    <property type="entry name" value="P-loop containing nucleoside triphosphate hydrolases"/>
    <property type="match status" value="1"/>
</dbReference>
<dbReference type="KEGG" id="cja:CJA_2847"/>
<keyword evidence="2" id="KW-0378">Hydrolase</keyword>
<dbReference type="CDD" id="cd18791">
    <property type="entry name" value="SF2_C_RHA"/>
    <property type="match status" value="1"/>
</dbReference>
<dbReference type="PROSITE" id="PS51194">
    <property type="entry name" value="HELICASE_CTER"/>
    <property type="match status" value="1"/>
</dbReference>
<dbReference type="PROSITE" id="PS51192">
    <property type="entry name" value="HELICASE_ATP_BIND_1"/>
    <property type="match status" value="1"/>
</dbReference>
<dbReference type="Pfam" id="PF08482">
    <property type="entry name" value="HrpB_C"/>
    <property type="match status" value="1"/>
</dbReference>
<keyword evidence="1" id="KW-0547">Nucleotide-binding</keyword>
<feature type="domain" description="Helicase ATP-binding" evidence="5">
    <location>
        <begin position="21"/>
        <end position="183"/>
    </location>
</feature>
<gene>
    <name evidence="7" type="ordered locus">CJA_2847</name>
</gene>
<dbReference type="EMBL" id="CP000934">
    <property type="protein sequence ID" value="ACE84817.1"/>
    <property type="molecule type" value="Genomic_DNA"/>
</dbReference>
<dbReference type="InterPro" id="IPR002464">
    <property type="entry name" value="DNA/RNA_helicase_DEAH_CS"/>
</dbReference>
<evidence type="ECO:0000256" key="4">
    <source>
        <dbReference type="ARBA" id="ARBA00022840"/>
    </source>
</evidence>
<feature type="domain" description="Helicase C-terminal" evidence="6">
    <location>
        <begin position="210"/>
        <end position="374"/>
    </location>
</feature>
<dbReference type="InterPro" id="IPR011545">
    <property type="entry name" value="DEAD/DEAH_box_helicase_dom"/>
</dbReference>
<dbReference type="PROSITE" id="PS00690">
    <property type="entry name" value="DEAH_ATP_HELICASE"/>
    <property type="match status" value="1"/>
</dbReference>
<evidence type="ECO:0000256" key="2">
    <source>
        <dbReference type="ARBA" id="ARBA00022801"/>
    </source>
</evidence>
<dbReference type="RefSeq" id="WP_012488439.1">
    <property type="nucleotide sequence ID" value="NC_010995.1"/>
</dbReference>
<keyword evidence="8" id="KW-1185">Reference proteome</keyword>
<dbReference type="SMART" id="SM00847">
    <property type="entry name" value="HA2"/>
    <property type="match status" value="1"/>
</dbReference>
<dbReference type="Gene3D" id="1.20.120.1080">
    <property type="match status" value="1"/>
</dbReference>
<dbReference type="PANTHER" id="PTHR43519">
    <property type="entry name" value="ATP-DEPENDENT RNA HELICASE HRPB"/>
    <property type="match status" value="1"/>
</dbReference>
<dbReference type="STRING" id="498211.CJA_2847"/>
<dbReference type="Pfam" id="PF00270">
    <property type="entry name" value="DEAD"/>
    <property type="match status" value="1"/>
</dbReference>